<dbReference type="AlphaFoldDB" id="A0A162RTV7"/>
<dbReference type="PATRIC" id="fig|1121326.3.peg.4197"/>
<name>A0A162RTV7_9CLOT</name>
<keyword evidence="2" id="KW-1185">Reference proteome</keyword>
<dbReference type="RefSeq" id="WP_066626579.1">
    <property type="nucleotide sequence ID" value="NZ_FQXL01000008.1"/>
</dbReference>
<sequence length="80" mass="9398">MIISSEENFLKKIKVFDKIMIETIKSNNSVFEFEDKQYTISSNGVFVQTLINDRILYRIFIDEGKNDTSAHYNLLKCLKN</sequence>
<protein>
    <submittedName>
        <fullName evidence="1">Uncharacterized protein</fullName>
    </submittedName>
</protein>
<dbReference type="EMBL" id="LWAE01000005">
    <property type="protein sequence ID" value="KZL90370.1"/>
    <property type="molecule type" value="Genomic_DNA"/>
</dbReference>
<accession>A0A162RTV7</accession>
<reference evidence="1 2" key="1">
    <citation type="submission" date="2016-04" db="EMBL/GenBank/DDBJ databases">
        <title>Genome sequence of Clostridium magnum DSM 2767.</title>
        <authorList>
            <person name="Poehlein A."/>
            <person name="Uhlig R."/>
            <person name="Fischer R."/>
            <person name="Bahl H."/>
            <person name="Daniel R."/>
        </authorList>
    </citation>
    <scope>NUCLEOTIDE SEQUENCE [LARGE SCALE GENOMIC DNA]</scope>
    <source>
        <strain evidence="1 2">DSM 2767</strain>
    </source>
</reference>
<dbReference type="OrthoDB" id="1909765at2"/>
<gene>
    <name evidence="1" type="ORF">CLMAG_41410</name>
</gene>
<evidence type="ECO:0000313" key="1">
    <source>
        <dbReference type="EMBL" id="KZL90370.1"/>
    </source>
</evidence>
<dbReference type="Proteomes" id="UP000076603">
    <property type="component" value="Unassembled WGS sequence"/>
</dbReference>
<proteinExistence type="predicted"/>
<organism evidence="1 2">
    <name type="scientific">Clostridium magnum DSM 2767</name>
    <dbReference type="NCBI Taxonomy" id="1121326"/>
    <lineage>
        <taxon>Bacteria</taxon>
        <taxon>Bacillati</taxon>
        <taxon>Bacillota</taxon>
        <taxon>Clostridia</taxon>
        <taxon>Eubacteriales</taxon>
        <taxon>Clostridiaceae</taxon>
        <taxon>Clostridium</taxon>
    </lineage>
</organism>
<evidence type="ECO:0000313" key="2">
    <source>
        <dbReference type="Proteomes" id="UP000076603"/>
    </source>
</evidence>
<comment type="caution">
    <text evidence="1">The sequence shown here is derived from an EMBL/GenBank/DDBJ whole genome shotgun (WGS) entry which is preliminary data.</text>
</comment>